<dbReference type="SUPFAM" id="SSF50692">
    <property type="entry name" value="ADC-like"/>
    <property type="match status" value="1"/>
</dbReference>
<comment type="similarity">
    <text evidence="2">Belongs to the prokaryotic molybdopterin-containing oxidoreductase family.</text>
</comment>
<dbReference type="InterPro" id="IPR009010">
    <property type="entry name" value="Asp_de-COase-like_dom_sf"/>
</dbReference>
<evidence type="ECO:0000313" key="10">
    <source>
        <dbReference type="EMBL" id="MBR9727654.1"/>
    </source>
</evidence>
<dbReference type="InterPro" id="IPR006657">
    <property type="entry name" value="MoPterin_dinucl-bd_dom"/>
</dbReference>
<dbReference type="InterPro" id="IPR006655">
    <property type="entry name" value="Mopterin_OxRdtase_prok_CS"/>
</dbReference>
<dbReference type="Pfam" id="PF04879">
    <property type="entry name" value="Molybdop_Fe4S4"/>
    <property type="match status" value="1"/>
</dbReference>
<evidence type="ECO:0000256" key="8">
    <source>
        <dbReference type="ARBA" id="ARBA00023014"/>
    </source>
</evidence>
<dbReference type="Pfam" id="PF01568">
    <property type="entry name" value="Molydop_binding"/>
    <property type="match status" value="1"/>
</dbReference>
<dbReference type="SUPFAM" id="SSF53706">
    <property type="entry name" value="Formate dehydrogenase/DMSO reductase, domains 1-3"/>
    <property type="match status" value="1"/>
</dbReference>
<sequence>MERRRFLKVSAAMGCAASVVGCNSNSKSKTTGEPWAKIGESTEIKNVGEPLTDLGPSTEVAEEGSWTACLVNCGSNCPVKVITQNGKITRIDAHTNDGKDDYDTGDVPIRACLRGRSLRQRTYAADRLKKPLKRVGDRGHGQWEEISWDQAFNEIATKAKTLSDKYGCRSIYNNYGSGAYYGFHSKSCITLAMKMGLGGYLGSYGSYSWAQYGAAAPATFPRNGSTSGTPLSQLKHSDFFMGFGFNPFEMRMSGSGQQYDMLKAIEKAGKNLKHIINVDPRYTETGLGKETQWVAVKPGSDAALAEAMAYEMINSGWVDRNSKAWIDANCLGYDKTSLENKKAALIAAKKQDEADLIDVGENYHDYVMGVGKFTEKHDAAWAAPICGVSVSEIKQLAQDLMDAQAPYIVVGGGINRHSCGEQQCRALFMLPILTGKIGNPGVSNGLMPANSGLGGGGFANSASNNAHASISCFQWPEAIERGKDFTPETDGLRSVKPGEKLGTNIKAIFNMNGNTLLNQHADVNGTRKILEDTTKCELIVVVDCWMTASAKMADYILPDTSWLETDDIAGDSYASGELGYMTFMKAAIEPMYDCRNMWDIGLGLAKAWGKEQDYTKGKTRQEWLEQAYQGVHDRYNGKGLTLPATYAEAQKVGVVKKIAVTSAPKMAELANNTTPKADGTFPIYIYSMDYANKAKTWTPWKNSTAACDQITAIPKYTPAYTETKTEINEYPFQVVEYHTKGRTHSSYHNVAWLREVVQDAAWVNPVDAQALGFNDTQMITMTSPQGAIEVMIKITDRVMPGVVGIAQGAWYLGTGATDNGLGPIGSVDKGGCSNTLTKYHPTPVAKGNPQHTIRVKLS</sequence>
<keyword evidence="6" id="KW-0560">Oxidoreductase</keyword>
<dbReference type="PROSITE" id="PS00551">
    <property type="entry name" value="MOLYBDOPTERIN_PROK_1"/>
    <property type="match status" value="1"/>
</dbReference>
<evidence type="ECO:0000256" key="4">
    <source>
        <dbReference type="ARBA" id="ARBA00022505"/>
    </source>
</evidence>
<proteinExistence type="inferred from homology"/>
<name>A0ABS5I0V2_9GAMM</name>
<evidence type="ECO:0000256" key="7">
    <source>
        <dbReference type="ARBA" id="ARBA00023004"/>
    </source>
</evidence>
<dbReference type="PANTHER" id="PTHR43742:SF3">
    <property type="entry name" value="DIMETHYL SULFOXIDE REDUCTASE DMSA"/>
    <property type="match status" value="1"/>
</dbReference>
<organism evidence="10 11">
    <name type="scientific">Shewanella intestini</name>
    <dbReference type="NCBI Taxonomy" id="2017544"/>
    <lineage>
        <taxon>Bacteria</taxon>
        <taxon>Pseudomonadati</taxon>
        <taxon>Pseudomonadota</taxon>
        <taxon>Gammaproteobacteria</taxon>
        <taxon>Alteromonadales</taxon>
        <taxon>Shewanellaceae</taxon>
        <taxon>Shewanella</taxon>
    </lineage>
</organism>
<evidence type="ECO:0000313" key="11">
    <source>
        <dbReference type="Proteomes" id="UP000811844"/>
    </source>
</evidence>
<dbReference type="PANTHER" id="PTHR43742">
    <property type="entry name" value="TRIMETHYLAMINE-N-OXIDE REDUCTASE"/>
    <property type="match status" value="1"/>
</dbReference>
<keyword evidence="4" id="KW-0500">Molybdenum</keyword>
<evidence type="ECO:0000256" key="3">
    <source>
        <dbReference type="ARBA" id="ARBA00022485"/>
    </source>
</evidence>
<feature type="domain" description="4Fe-4S Mo/W bis-MGD-type" evidence="9">
    <location>
        <begin position="62"/>
        <end position="126"/>
    </location>
</feature>
<dbReference type="Gene3D" id="2.40.40.20">
    <property type="match status" value="1"/>
</dbReference>
<dbReference type="Gene3D" id="2.20.25.90">
    <property type="entry name" value="ADC-like domains"/>
    <property type="match status" value="1"/>
</dbReference>
<dbReference type="NCBIfam" id="TIGR02166">
    <property type="entry name" value="dmsA_ynfE"/>
    <property type="match status" value="1"/>
</dbReference>
<dbReference type="SMART" id="SM00926">
    <property type="entry name" value="Molybdop_Fe4S4"/>
    <property type="match status" value="1"/>
</dbReference>
<evidence type="ECO:0000256" key="1">
    <source>
        <dbReference type="ARBA" id="ARBA00001942"/>
    </source>
</evidence>
<dbReference type="Gene3D" id="3.40.50.740">
    <property type="match status" value="2"/>
</dbReference>
<dbReference type="InterPro" id="IPR011888">
    <property type="entry name" value="Anaer_DMSO_reductase"/>
</dbReference>
<dbReference type="InterPro" id="IPR006963">
    <property type="entry name" value="Mopterin_OxRdtase_4Fe-4S_dom"/>
</dbReference>
<keyword evidence="5" id="KW-0479">Metal-binding</keyword>
<dbReference type="EMBL" id="JAAIKR010000004">
    <property type="protein sequence ID" value="MBR9727654.1"/>
    <property type="molecule type" value="Genomic_DNA"/>
</dbReference>
<comment type="caution">
    <text evidence="10">The sequence shown here is derived from an EMBL/GenBank/DDBJ whole genome shotgun (WGS) entry which is preliminary data.</text>
</comment>
<accession>A0ABS5I0V2</accession>
<evidence type="ECO:0000256" key="2">
    <source>
        <dbReference type="ARBA" id="ARBA00010312"/>
    </source>
</evidence>
<dbReference type="PROSITE" id="PS00490">
    <property type="entry name" value="MOLYBDOPTERIN_PROK_2"/>
    <property type="match status" value="1"/>
</dbReference>
<evidence type="ECO:0000256" key="5">
    <source>
        <dbReference type="ARBA" id="ARBA00022723"/>
    </source>
</evidence>
<dbReference type="PROSITE" id="PS51257">
    <property type="entry name" value="PROKAR_LIPOPROTEIN"/>
    <property type="match status" value="1"/>
</dbReference>
<dbReference type="Pfam" id="PF00384">
    <property type="entry name" value="Molybdopterin"/>
    <property type="match status" value="1"/>
</dbReference>
<dbReference type="InterPro" id="IPR050612">
    <property type="entry name" value="Prok_Mopterin_Oxidored"/>
</dbReference>
<evidence type="ECO:0000256" key="6">
    <source>
        <dbReference type="ARBA" id="ARBA00023002"/>
    </source>
</evidence>
<dbReference type="PROSITE" id="PS51669">
    <property type="entry name" value="4FE4S_MOW_BIS_MGD"/>
    <property type="match status" value="1"/>
</dbReference>
<keyword evidence="7" id="KW-0408">Iron</keyword>
<dbReference type="Proteomes" id="UP000811844">
    <property type="component" value="Unassembled WGS sequence"/>
</dbReference>
<keyword evidence="8" id="KW-0411">Iron-sulfur</keyword>
<dbReference type="Gene3D" id="3.40.228.10">
    <property type="entry name" value="Dimethylsulfoxide Reductase, domain 2"/>
    <property type="match status" value="1"/>
</dbReference>
<dbReference type="InterPro" id="IPR006656">
    <property type="entry name" value="Mopterin_OxRdtase"/>
</dbReference>
<keyword evidence="3" id="KW-0004">4Fe-4S</keyword>
<protein>
    <submittedName>
        <fullName evidence="10">Molybdopterin-dependent oxidoreductase</fullName>
    </submittedName>
</protein>
<reference evidence="10 11" key="1">
    <citation type="submission" date="2020-02" db="EMBL/GenBank/DDBJ databases">
        <title>Shewanella WXL01 sp. nov., a marine bacterium isolated from green algae in Luhuitou Fringing Reef (Northern South China Sea).</title>
        <authorList>
            <person name="Wang X."/>
        </authorList>
    </citation>
    <scope>NUCLEOTIDE SEQUENCE [LARGE SCALE GENOMIC DNA]</scope>
    <source>
        <strain evidence="10 11">MCCC 1A01895</strain>
    </source>
</reference>
<gene>
    <name evidence="10" type="ORF">G3R48_06595</name>
</gene>
<comment type="cofactor">
    <cofactor evidence="1">
        <name>Mo-bis(molybdopterin guanine dinucleotide)</name>
        <dbReference type="ChEBI" id="CHEBI:60539"/>
    </cofactor>
</comment>
<evidence type="ECO:0000259" key="9">
    <source>
        <dbReference type="PROSITE" id="PS51669"/>
    </source>
</evidence>
<dbReference type="RefSeq" id="WP_153661713.1">
    <property type="nucleotide sequence ID" value="NZ_JAAIKR010000004.1"/>
</dbReference>
<dbReference type="InterPro" id="IPR027467">
    <property type="entry name" value="MopterinOxRdtase_cofactor_BS"/>
</dbReference>
<keyword evidence="11" id="KW-1185">Reference proteome</keyword>